<reference evidence="4 5" key="1">
    <citation type="journal article" date="2021" name="Nat. Plants">
        <title>The Taxus genome provides insights into paclitaxel biosynthesis.</title>
        <authorList>
            <person name="Xiong X."/>
            <person name="Gou J."/>
            <person name="Liao Q."/>
            <person name="Li Y."/>
            <person name="Zhou Q."/>
            <person name="Bi G."/>
            <person name="Li C."/>
            <person name="Du R."/>
            <person name="Wang X."/>
            <person name="Sun T."/>
            <person name="Guo L."/>
            <person name="Liang H."/>
            <person name="Lu P."/>
            <person name="Wu Y."/>
            <person name="Zhang Z."/>
            <person name="Ro D.K."/>
            <person name="Shang Y."/>
            <person name="Huang S."/>
            <person name="Yan J."/>
        </authorList>
    </citation>
    <scope>NUCLEOTIDE SEQUENCE [LARGE SCALE GENOMIC DNA]</scope>
    <source>
        <strain evidence="4">Ta-2019</strain>
    </source>
</reference>
<dbReference type="InterPro" id="IPR005174">
    <property type="entry name" value="KIB1-4_b-propeller"/>
</dbReference>
<dbReference type="Proteomes" id="UP000824469">
    <property type="component" value="Unassembled WGS sequence"/>
</dbReference>
<dbReference type="Pfam" id="PF12937">
    <property type="entry name" value="F-box-like"/>
    <property type="match status" value="1"/>
</dbReference>
<dbReference type="InterPro" id="IPR015915">
    <property type="entry name" value="Kelch-typ_b-propeller"/>
</dbReference>
<evidence type="ECO:0000313" key="4">
    <source>
        <dbReference type="EMBL" id="KAH9310406.1"/>
    </source>
</evidence>
<comment type="pathway">
    <text evidence="1">Protein modification; protein ubiquitination.</text>
</comment>
<dbReference type="EMBL" id="JAHRHJ020000006">
    <property type="protein sequence ID" value="KAH9310406.1"/>
    <property type="molecule type" value="Genomic_DNA"/>
</dbReference>
<dbReference type="InterPro" id="IPR001810">
    <property type="entry name" value="F-box_dom"/>
</dbReference>
<dbReference type="PROSITE" id="PS50181">
    <property type="entry name" value="FBOX"/>
    <property type="match status" value="1"/>
</dbReference>
<dbReference type="FunFam" id="1.20.1280.50:FF:000030">
    <property type="entry name" value="F-box/kelch-repeat protein At3g61590"/>
    <property type="match status" value="1"/>
</dbReference>
<gene>
    <name evidence="4" type="ORF">KI387_025441</name>
</gene>
<dbReference type="InterPro" id="IPR036047">
    <property type="entry name" value="F-box-like_dom_sf"/>
</dbReference>
<name>A0AA38FTP0_TAXCH</name>
<accession>A0AA38FTP0</accession>
<dbReference type="SUPFAM" id="SSF117281">
    <property type="entry name" value="Kelch motif"/>
    <property type="match status" value="1"/>
</dbReference>
<protein>
    <recommendedName>
        <fullName evidence="3">F-box domain-containing protein</fullName>
    </recommendedName>
</protein>
<feature type="domain" description="F-box" evidence="3">
    <location>
        <begin position="39"/>
        <end position="80"/>
    </location>
</feature>
<sequence>VRQRDLRPEHIYDFLDSEIQSDSEECSAEEPVLSVDSILPDDLLERILAFLPIASVFRAGTVCKRWRSITLSEKFLWQCSKMPAQKPWYFMFMNSEDPSGFTFDPVLKKWYNFSLPFIATSSWAIASSFGLVCFMDNSNRNRIYVCNPITKDRRKLPEPLESRVADYSALAITVNKHTNTYTVVVVRSKQVPDDILHWNLSVDVYDSSSSAWDGSVSQVLKGWRGGEESVICNGVLYCLIYSTAMVGNSENRHGLLIYDISNTLLQVLPISMPCSLTCGRLMNLKERLVMVGGIGRVDRPDIIKGIGIWELDKVEWREISRMPHRFFQGFGEFDDVFSSSGT</sequence>
<evidence type="ECO:0000256" key="1">
    <source>
        <dbReference type="ARBA" id="ARBA00004906"/>
    </source>
</evidence>
<evidence type="ECO:0000259" key="3">
    <source>
        <dbReference type="PROSITE" id="PS50181"/>
    </source>
</evidence>
<keyword evidence="5" id="KW-1185">Reference proteome</keyword>
<feature type="non-terminal residue" evidence="4">
    <location>
        <position position="342"/>
    </location>
</feature>
<dbReference type="InterPro" id="IPR045048">
    <property type="entry name" value="FBXO31/39"/>
</dbReference>
<evidence type="ECO:0000256" key="2">
    <source>
        <dbReference type="ARBA" id="ARBA00022786"/>
    </source>
</evidence>
<keyword evidence="2" id="KW-0833">Ubl conjugation pathway</keyword>
<dbReference type="Pfam" id="PF03478">
    <property type="entry name" value="Beta-prop_KIB1-4"/>
    <property type="match status" value="1"/>
</dbReference>
<feature type="non-terminal residue" evidence="4">
    <location>
        <position position="1"/>
    </location>
</feature>
<dbReference type="PANTHER" id="PTHR10706:SF130">
    <property type="entry name" value="F-BOX ONLY PROTEIN 31"/>
    <property type="match status" value="1"/>
</dbReference>
<dbReference type="PANTHER" id="PTHR10706">
    <property type="entry name" value="F-BOX FAMILY PROTEIN"/>
    <property type="match status" value="1"/>
</dbReference>
<dbReference type="SMART" id="SM00256">
    <property type="entry name" value="FBOX"/>
    <property type="match status" value="1"/>
</dbReference>
<organism evidence="4 5">
    <name type="scientific">Taxus chinensis</name>
    <name type="common">Chinese yew</name>
    <name type="synonym">Taxus wallichiana var. chinensis</name>
    <dbReference type="NCBI Taxonomy" id="29808"/>
    <lineage>
        <taxon>Eukaryota</taxon>
        <taxon>Viridiplantae</taxon>
        <taxon>Streptophyta</taxon>
        <taxon>Embryophyta</taxon>
        <taxon>Tracheophyta</taxon>
        <taxon>Spermatophyta</taxon>
        <taxon>Pinopsida</taxon>
        <taxon>Pinidae</taxon>
        <taxon>Conifers II</taxon>
        <taxon>Cupressales</taxon>
        <taxon>Taxaceae</taxon>
        <taxon>Taxus</taxon>
    </lineage>
</organism>
<dbReference type="Gene3D" id="1.20.1280.50">
    <property type="match status" value="1"/>
</dbReference>
<dbReference type="SUPFAM" id="SSF81383">
    <property type="entry name" value="F-box domain"/>
    <property type="match status" value="1"/>
</dbReference>
<evidence type="ECO:0000313" key="5">
    <source>
        <dbReference type="Proteomes" id="UP000824469"/>
    </source>
</evidence>
<comment type="caution">
    <text evidence="4">The sequence shown here is derived from an EMBL/GenBank/DDBJ whole genome shotgun (WGS) entry which is preliminary data.</text>
</comment>
<dbReference type="OMA" id="ENFFQWD"/>
<dbReference type="CDD" id="cd22157">
    <property type="entry name" value="F-box_AtFBW1-like"/>
    <property type="match status" value="1"/>
</dbReference>
<dbReference type="AlphaFoldDB" id="A0AA38FTP0"/>
<proteinExistence type="predicted"/>